<dbReference type="SMART" id="SM00812">
    <property type="entry name" value="Alpha_L_fucos"/>
    <property type="match status" value="1"/>
</dbReference>
<dbReference type="Proteomes" id="UP000735302">
    <property type="component" value="Unassembled WGS sequence"/>
</dbReference>
<dbReference type="GO" id="GO:0006004">
    <property type="term" value="P:fucose metabolic process"/>
    <property type="evidence" value="ECO:0007669"/>
    <property type="project" value="InterPro"/>
</dbReference>
<dbReference type="Pfam" id="PF01120">
    <property type="entry name" value="Alpha_L_fucos"/>
    <property type="match status" value="1"/>
</dbReference>
<evidence type="ECO:0000256" key="3">
    <source>
        <dbReference type="ARBA" id="ARBA00012662"/>
    </source>
</evidence>
<keyword evidence="6" id="KW-0326">Glycosidase</keyword>
<evidence type="ECO:0000256" key="4">
    <source>
        <dbReference type="ARBA" id="ARBA00022729"/>
    </source>
</evidence>
<dbReference type="EMBL" id="BLXT01007619">
    <property type="protein sequence ID" value="GFO40536.1"/>
    <property type="molecule type" value="Genomic_DNA"/>
</dbReference>
<feature type="signal peptide" evidence="7">
    <location>
        <begin position="1"/>
        <end position="24"/>
    </location>
</feature>
<dbReference type="AlphaFoldDB" id="A0AAV4D905"/>
<dbReference type="InterPro" id="IPR017853">
    <property type="entry name" value="GH"/>
</dbReference>
<evidence type="ECO:0000313" key="9">
    <source>
        <dbReference type="EMBL" id="GFO40536.1"/>
    </source>
</evidence>
<sequence length="295" mass="34224">MSNMAMTVLVVIYFLVWISQSSLALAISGLPDAHFSFVENRYEPNWASLDTRPLPQWYTDAKIGIFLHWGVFSVPSFGGAWFWEWWKGPNPRQDIVNFMKKNYKPGFTYADFAAEFTATFYNPDRWAEIFNASGAKYVVLTTKHHEGFCNWPTKYSWNWNSMDVGPRRDLVGDLATALRKQGLKFGAYHSLFEFFNPLFLQDKANNFTTQDFVQTKTLPELYELVNMYKPDLIWSDGVGMAEDMYWNSTNFIAWLYNDSPVKDVVVTNDRWGSNTRCKHGGYLTCKDHYNPSKIS</sequence>
<evidence type="ECO:0000256" key="1">
    <source>
        <dbReference type="ARBA" id="ARBA00004071"/>
    </source>
</evidence>
<dbReference type="GO" id="GO:0005764">
    <property type="term" value="C:lysosome"/>
    <property type="evidence" value="ECO:0007669"/>
    <property type="project" value="TreeGrafter"/>
</dbReference>
<dbReference type="SUPFAM" id="SSF51445">
    <property type="entry name" value="(Trans)glycosidases"/>
    <property type="match status" value="1"/>
</dbReference>
<protein>
    <recommendedName>
        <fullName evidence="3">alpha-L-fucosidase</fullName>
        <ecNumber evidence="3">3.2.1.51</ecNumber>
    </recommendedName>
</protein>
<feature type="domain" description="Glycoside hydrolase family 29 N-terminal" evidence="8">
    <location>
        <begin position="39"/>
        <end position="294"/>
    </location>
</feature>
<keyword evidence="5" id="KW-0378">Hydrolase</keyword>
<comment type="caution">
    <text evidence="9">The sequence shown here is derived from an EMBL/GenBank/DDBJ whole genome shotgun (WGS) entry which is preliminary data.</text>
</comment>
<keyword evidence="4 7" id="KW-0732">Signal</keyword>
<proteinExistence type="inferred from homology"/>
<comment type="function">
    <text evidence="1">Alpha-L-fucosidase is responsible for hydrolyzing the alpha-1,6-linked fucose joined to the reducing-end N-acetylglucosamine of the carbohydrate moieties of glycoproteins.</text>
</comment>
<evidence type="ECO:0000256" key="2">
    <source>
        <dbReference type="ARBA" id="ARBA00007951"/>
    </source>
</evidence>
<name>A0AAV4D905_9GAST</name>
<keyword evidence="10" id="KW-1185">Reference proteome</keyword>
<dbReference type="PRINTS" id="PR00741">
    <property type="entry name" value="GLHYDRLASE29"/>
</dbReference>
<dbReference type="GO" id="GO:0016139">
    <property type="term" value="P:glycoside catabolic process"/>
    <property type="evidence" value="ECO:0007669"/>
    <property type="project" value="TreeGrafter"/>
</dbReference>
<reference evidence="9 10" key="1">
    <citation type="journal article" date="2021" name="Elife">
        <title>Chloroplast acquisition without the gene transfer in kleptoplastic sea slugs, Plakobranchus ocellatus.</title>
        <authorList>
            <person name="Maeda T."/>
            <person name="Takahashi S."/>
            <person name="Yoshida T."/>
            <person name="Shimamura S."/>
            <person name="Takaki Y."/>
            <person name="Nagai Y."/>
            <person name="Toyoda A."/>
            <person name="Suzuki Y."/>
            <person name="Arimoto A."/>
            <person name="Ishii H."/>
            <person name="Satoh N."/>
            <person name="Nishiyama T."/>
            <person name="Hasebe M."/>
            <person name="Maruyama T."/>
            <person name="Minagawa J."/>
            <person name="Obokata J."/>
            <person name="Shigenobu S."/>
        </authorList>
    </citation>
    <scope>NUCLEOTIDE SEQUENCE [LARGE SCALE GENOMIC DNA]</scope>
</reference>
<organism evidence="9 10">
    <name type="scientific">Plakobranchus ocellatus</name>
    <dbReference type="NCBI Taxonomy" id="259542"/>
    <lineage>
        <taxon>Eukaryota</taxon>
        <taxon>Metazoa</taxon>
        <taxon>Spiralia</taxon>
        <taxon>Lophotrochozoa</taxon>
        <taxon>Mollusca</taxon>
        <taxon>Gastropoda</taxon>
        <taxon>Heterobranchia</taxon>
        <taxon>Euthyneura</taxon>
        <taxon>Panpulmonata</taxon>
        <taxon>Sacoglossa</taxon>
        <taxon>Placobranchoidea</taxon>
        <taxon>Plakobranchidae</taxon>
        <taxon>Plakobranchus</taxon>
    </lineage>
</organism>
<dbReference type="EC" id="3.2.1.51" evidence="3"/>
<feature type="chain" id="PRO_5043999803" description="alpha-L-fucosidase" evidence="7">
    <location>
        <begin position="25"/>
        <end position="295"/>
    </location>
</feature>
<dbReference type="Gene3D" id="3.20.20.80">
    <property type="entry name" value="Glycosidases"/>
    <property type="match status" value="1"/>
</dbReference>
<evidence type="ECO:0000256" key="5">
    <source>
        <dbReference type="ARBA" id="ARBA00022801"/>
    </source>
</evidence>
<dbReference type="InterPro" id="IPR016286">
    <property type="entry name" value="FUC_metazoa-typ"/>
</dbReference>
<dbReference type="GO" id="GO:0004560">
    <property type="term" value="F:alpha-L-fucosidase activity"/>
    <property type="evidence" value="ECO:0007669"/>
    <property type="project" value="UniProtKB-EC"/>
</dbReference>
<dbReference type="InterPro" id="IPR000933">
    <property type="entry name" value="Glyco_hydro_29"/>
</dbReference>
<evidence type="ECO:0000259" key="8">
    <source>
        <dbReference type="Pfam" id="PF01120"/>
    </source>
</evidence>
<comment type="similarity">
    <text evidence="2">Belongs to the glycosyl hydrolase 29 family.</text>
</comment>
<evidence type="ECO:0000256" key="6">
    <source>
        <dbReference type="ARBA" id="ARBA00023295"/>
    </source>
</evidence>
<accession>A0AAV4D905</accession>
<evidence type="ECO:0000313" key="10">
    <source>
        <dbReference type="Proteomes" id="UP000735302"/>
    </source>
</evidence>
<gene>
    <name evidence="9" type="ORF">PoB_006704100</name>
</gene>
<dbReference type="PANTHER" id="PTHR10030:SF37">
    <property type="entry name" value="ALPHA-L-FUCOSIDASE-RELATED"/>
    <property type="match status" value="1"/>
</dbReference>
<dbReference type="PANTHER" id="PTHR10030">
    <property type="entry name" value="ALPHA-L-FUCOSIDASE"/>
    <property type="match status" value="1"/>
</dbReference>
<dbReference type="InterPro" id="IPR057739">
    <property type="entry name" value="Glyco_hydro_29_N"/>
</dbReference>
<evidence type="ECO:0000256" key="7">
    <source>
        <dbReference type="SAM" id="SignalP"/>
    </source>
</evidence>